<accession>A0A5M3XWW3</accession>
<feature type="domain" description="Dehydrogenase E1 component" evidence="5">
    <location>
        <begin position="75"/>
        <end position="307"/>
    </location>
</feature>
<dbReference type="AlphaFoldDB" id="A0A5M3XWW3"/>
<dbReference type="Pfam" id="PF00676">
    <property type="entry name" value="E1_dh"/>
    <property type="match status" value="1"/>
</dbReference>
<name>A0A5M3XWW3_9ACTN</name>
<comment type="caution">
    <text evidence="6">The sequence shown here is derived from an EMBL/GenBank/DDBJ whole genome shotgun (WGS) entry which is preliminary data.</text>
</comment>
<gene>
    <name evidence="6" type="ORF">Aple_083590</name>
</gene>
<dbReference type="CDD" id="cd02000">
    <property type="entry name" value="TPP_E1_PDC_ADC_BCADC"/>
    <property type="match status" value="1"/>
</dbReference>
<dbReference type="SUPFAM" id="SSF52518">
    <property type="entry name" value="Thiamin diphosphate-binding fold (THDP-binding)"/>
    <property type="match status" value="1"/>
</dbReference>
<keyword evidence="7" id="KW-1185">Reference proteome</keyword>
<evidence type="ECO:0000313" key="7">
    <source>
        <dbReference type="Proteomes" id="UP000377595"/>
    </source>
</evidence>
<proteinExistence type="predicted"/>
<dbReference type="PANTHER" id="PTHR11516">
    <property type="entry name" value="PYRUVATE DEHYDROGENASE E1 COMPONENT, ALPHA SUBUNIT BACTERIAL AND ORGANELLAR"/>
    <property type="match status" value="1"/>
</dbReference>
<evidence type="ECO:0000256" key="2">
    <source>
        <dbReference type="ARBA" id="ARBA00023002"/>
    </source>
</evidence>
<reference evidence="6 7" key="1">
    <citation type="submission" date="2019-10" db="EMBL/GenBank/DDBJ databases">
        <title>Whole genome shotgun sequence of Acrocarpospora pleiomorpha NBRC 16267.</title>
        <authorList>
            <person name="Ichikawa N."/>
            <person name="Kimura A."/>
            <person name="Kitahashi Y."/>
            <person name="Komaki H."/>
            <person name="Oguchi A."/>
        </authorList>
    </citation>
    <scope>NUCLEOTIDE SEQUENCE [LARGE SCALE GENOMIC DNA]</scope>
    <source>
        <strain evidence="6 7">NBRC 16267</strain>
    </source>
</reference>
<dbReference type="Proteomes" id="UP000377595">
    <property type="component" value="Unassembled WGS sequence"/>
</dbReference>
<dbReference type="InterPro" id="IPR029061">
    <property type="entry name" value="THDP-binding"/>
</dbReference>
<organism evidence="6 7">
    <name type="scientific">Acrocarpospora pleiomorpha</name>
    <dbReference type="NCBI Taxonomy" id="90975"/>
    <lineage>
        <taxon>Bacteria</taxon>
        <taxon>Bacillati</taxon>
        <taxon>Actinomycetota</taxon>
        <taxon>Actinomycetes</taxon>
        <taxon>Streptosporangiales</taxon>
        <taxon>Streptosporangiaceae</taxon>
        <taxon>Acrocarpospora</taxon>
    </lineage>
</organism>
<dbReference type="Gene3D" id="3.40.50.970">
    <property type="match status" value="1"/>
</dbReference>
<sequence>MTLAPMPGMSQTIPATESPPATAGRASLDTEPRPATTGRASLDTESPPAATDRANLDTDSHEAAVTRADLELLLLIRHFELALLDLFARGELNGTTHTCLGQEYVPVALTPLLQPDDYVFSNHRGHGHYLARYQDPEGLLAEIMGREGAICSGVGGSQHILRDRYLSTGVQGESLPVAAGAALHLRGTGALACVYIGDGTWGEGSVYEALNLASLWNLPLLVIVENNGIAQSTPTTRQLAGTIRDRAHAFGIRHHGVTSIDLTEIRSQIAALIASVRTDSRPLVIEFATHRLGPHSKGDDTRSPDQVRQLPDWYRRVEPTPLFAQADQAARTRIAAIVGEVSARPLSRWSACG</sequence>
<keyword evidence="3" id="KW-0786">Thiamine pyrophosphate</keyword>
<dbReference type="GO" id="GO:0006086">
    <property type="term" value="P:pyruvate decarboxylation to acetyl-CoA"/>
    <property type="evidence" value="ECO:0007669"/>
    <property type="project" value="TreeGrafter"/>
</dbReference>
<dbReference type="PANTHER" id="PTHR11516:SF2">
    <property type="entry name" value="PYRUVATE DEHYDROGENASE ALPHA SUBUNIT"/>
    <property type="match status" value="1"/>
</dbReference>
<comment type="cofactor">
    <cofactor evidence="1">
        <name>thiamine diphosphate</name>
        <dbReference type="ChEBI" id="CHEBI:58937"/>
    </cofactor>
</comment>
<evidence type="ECO:0000313" key="6">
    <source>
        <dbReference type="EMBL" id="GES25460.1"/>
    </source>
</evidence>
<dbReference type="InterPro" id="IPR050642">
    <property type="entry name" value="PDH_E1_Alpha_Subunit"/>
</dbReference>
<dbReference type="EMBL" id="BLAF01000068">
    <property type="protein sequence ID" value="GES25460.1"/>
    <property type="molecule type" value="Genomic_DNA"/>
</dbReference>
<evidence type="ECO:0000256" key="1">
    <source>
        <dbReference type="ARBA" id="ARBA00001964"/>
    </source>
</evidence>
<evidence type="ECO:0000259" key="5">
    <source>
        <dbReference type="Pfam" id="PF00676"/>
    </source>
</evidence>
<dbReference type="GO" id="GO:0000287">
    <property type="term" value="F:magnesium ion binding"/>
    <property type="evidence" value="ECO:0007669"/>
    <property type="project" value="UniProtKB-ARBA"/>
</dbReference>
<keyword evidence="2" id="KW-0560">Oxidoreductase</keyword>
<dbReference type="InterPro" id="IPR001017">
    <property type="entry name" value="DH_E1"/>
</dbReference>
<feature type="region of interest" description="Disordered" evidence="4">
    <location>
        <begin position="1"/>
        <end position="60"/>
    </location>
</feature>
<dbReference type="GO" id="GO:0016624">
    <property type="term" value="F:oxidoreductase activity, acting on the aldehyde or oxo group of donors, disulfide as acceptor"/>
    <property type="evidence" value="ECO:0007669"/>
    <property type="project" value="InterPro"/>
</dbReference>
<evidence type="ECO:0000256" key="4">
    <source>
        <dbReference type="SAM" id="MobiDB-lite"/>
    </source>
</evidence>
<evidence type="ECO:0000256" key="3">
    <source>
        <dbReference type="ARBA" id="ARBA00023052"/>
    </source>
</evidence>
<protein>
    <submittedName>
        <fullName evidence="6">Dehydrogenase</fullName>
    </submittedName>
</protein>